<name>A0A2M7T764_9ACTN</name>
<gene>
    <name evidence="1" type="ORF">COY37_07045</name>
</gene>
<dbReference type="InterPro" id="IPR005358">
    <property type="entry name" value="Puta_zinc/iron-chelating_dom"/>
</dbReference>
<dbReference type="EMBL" id="PFNG01000166">
    <property type="protein sequence ID" value="PIZ37705.1"/>
    <property type="molecule type" value="Genomic_DNA"/>
</dbReference>
<dbReference type="PANTHER" id="PTHR35866">
    <property type="entry name" value="PUTATIVE-RELATED"/>
    <property type="match status" value="1"/>
</dbReference>
<accession>A0A2M7T764</accession>
<dbReference type="AlphaFoldDB" id="A0A2M7T764"/>
<dbReference type="Pfam" id="PF03692">
    <property type="entry name" value="CxxCxxCC"/>
    <property type="match status" value="1"/>
</dbReference>
<evidence type="ECO:0008006" key="3">
    <source>
        <dbReference type="Google" id="ProtNLM"/>
    </source>
</evidence>
<protein>
    <recommendedName>
        <fullName evidence="3">YkgJ family cysteine cluster protein</fullName>
    </recommendedName>
</protein>
<organism evidence="1 2">
    <name type="scientific">Candidatus Aquicultor secundus</name>
    <dbReference type="NCBI Taxonomy" id="1973895"/>
    <lineage>
        <taxon>Bacteria</taxon>
        <taxon>Bacillati</taxon>
        <taxon>Actinomycetota</taxon>
        <taxon>Candidatus Aquicultoria</taxon>
        <taxon>Candidatus Aquicultorales</taxon>
        <taxon>Candidatus Aquicultoraceae</taxon>
        <taxon>Candidatus Aquicultor</taxon>
    </lineage>
</organism>
<dbReference type="PANTHER" id="PTHR35866:SF1">
    <property type="entry name" value="YKGJ FAMILY CYSTEINE CLUSTER PROTEIN"/>
    <property type="match status" value="1"/>
</dbReference>
<evidence type="ECO:0000313" key="2">
    <source>
        <dbReference type="Proteomes" id="UP000230956"/>
    </source>
</evidence>
<dbReference type="Proteomes" id="UP000230956">
    <property type="component" value="Unassembled WGS sequence"/>
</dbReference>
<comment type="caution">
    <text evidence="1">The sequence shown here is derived from an EMBL/GenBank/DDBJ whole genome shotgun (WGS) entry which is preliminary data.</text>
</comment>
<dbReference type="RefSeq" id="WP_286679100.1">
    <property type="nucleotide sequence ID" value="NZ_MNXI01000128.1"/>
</dbReference>
<reference evidence="2" key="1">
    <citation type="submission" date="2017-09" db="EMBL/GenBank/DDBJ databases">
        <title>Depth-based differentiation of microbial function through sediment-hosted aquifers and enrichment of novel symbionts in the deep terrestrial subsurface.</title>
        <authorList>
            <person name="Probst A.J."/>
            <person name="Ladd B."/>
            <person name="Jarett J.K."/>
            <person name="Geller-Mcgrath D.E."/>
            <person name="Sieber C.M.K."/>
            <person name="Emerson J.B."/>
            <person name="Anantharaman K."/>
            <person name="Thomas B.C."/>
            <person name="Malmstrom R."/>
            <person name="Stieglmeier M."/>
            <person name="Klingl A."/>
            <person name="Woyke T."/>
            <person name="Ryan C.M."/>
            <person name="Banfield J.F."/>
        </authorList>
    </citation>
    <scope>NUCLEOTIDE SEQUENCE [LARGE SCALE GENOMIC DNA]</scope>
</reference>
<sequence length="257" mass="30499">MNEEYTEKHQKLSLGDKFKFSCHKGLTCFNSCCSDINIFLTPYDVLRMRKALKMSSGEFLKRYTVALLGDEGLPLVVLRMMEDENKSCPFVAQDGCGIYEDRPWSCRMYPIFQVPSEEERFWIEERPSCLGFNEERQWTIEGWKKAQGINIFDKMNESYKATTFHDYFEKGNRLDSGKAKLFYMACYNLDEFRGFLFKTKFFDIYDVDNGVIEKIREDEEELLNFGYRWIRFNLLQEDTLKPKDKVLDKLLQSGREQ</sequence>
<proteinExistence type="predicted"/>
<evidence type="ECO:0000313" key="1">
    <source>
        <dbReference type="EMBL" id="PIZ37705.1"/>
    </source>
</evidence>